<dbReference type="PROSITE" id="PS01036">
    <property type="entry name" value="HSP70_3"/>
    <property type="match status" value="1"/>
</dbReference>
<comment type="similarity">
    <text evidence="1 4">Belongs to the heat shock protein 70 family.</text>
</comment>
<evidence type="ECO:0000313" key="6">
    <source>
        <dbReference type="Proteomes" id="UP001158576"/>
    </source>
</evidence>
<reference evidence="5 6" key="1">
    <citation type="submission" date="2021-04" db="EMBL/GenBank/DDBJ databases">
        <authorList>
            <person name="Bliznina A."/>
        </authorList>
    </citation>
    <scope>NUCLEOTIDE SEQUENCE [LARGE SCALE GENOMIC DNA]</scope>
</reference>
<dbReference type="Proteomes" id="UP001158576">
    <property type="component" value="Chromosome XSR"/>
</dbReference>
<dbReference type="InterPro" id="IPR029047">
    <property type="entry name" value="HSP70_peptide-bd_sf"/>
</dbReference>
<proteinExistence type="inferred from homology"/>
<dbReference type="PRINTS" id="PR00301">
    <property type="entry name" value="HEATSHOCK70"/>
</dbReference>
<gene>
    <name evidence="5" type="ORF">OKIOD_LOCUS6409</name>
</gene>
<dbReference type="SUPFAM" id="SSF100920">
    <property type="entry name" value="Heat shock protein 70kD (HSP70), peptide-binding domain"/>
    <property type="match status" value="1"/>
</dbReference>
<dbReference type="InterPro" id="IPR043129">
    <property type="entry name" value="ATPase_NBD"/>
</dbReference>
<keyword evidence="3 4" id="KW-0067">ATP-binding</keyword>
<evidence type="ECO:0000256" key="1">
    <source>
        <dbReference type="ARBA" id="ARBA00007381"/>
    </source>
</evidence>
<accession>A0ABN7SHA4</accession>
<sequence>MTDENEYAIGIDLGTTHTVFAVYRRNNAEVLQNAEGDRLMKSCVMYTEKGLIIGNIAYERMRSNPEDVILLAKRYMGRSPKDEEVEIDNLHLPWQQPIDENGKLKFQVNERGKRRNFSPEEIASEILRKVRLDAEKALGIQGITKAVISVPAYFNARRIRATEDAARIAGLEVLQIVHEPIAAAIAYGHKNRLSTGNKILVYDLGGGTFDATIIQVEENQGLKVIAVDGNSHLGGENFNHRIANKLILELNRRDKVKLDMSDDKYKRDRLFLRDVVEHAKKELTVQRETNVSFQVGDHIYDSPLSRAKFENFCVDLFKDTIDIITRNLEGAKIKKEEIDRVVIVGGSTRIPKIQAMLKEYFPQKTKFDFSINVDEAVAMGCAILAAKRNGNQALQDLTLVDINPFTFGVRVEEDQGAFVTKLIEKGSAIPSPAVTQKFFTYSPDQTEVIIPIYQIEDTQDPDIKKEVKIQQITIQCEKGPIEQPKVEVSFELNASRLLSRVANNFRHVSFVFSRNIKS</sequence>
<name>A0ABN7SHA4_OIKDI</name>
<evidence type="ECO:0000256" key="3">
    <source>
        <dbReference type="ARBA" id="ARBA00022840"/>
    </source>
</evidence>
<dbReference type="Gene3D" id="3.30.420.40">
    <property type="match status" value="2"/>
</dbReference>
<dbReference type="EMBL" id="OU015569">
    <property type="protein sequence ID" value="CAG5096930.1"/>
    <property type="molecule type" value="Genomic_DNA"/>
</dbReference>
<dbReference type="InterPro" id="IPR013126">
    <property type="entry name" value="Hsp_70_fam"/>
</dbReference>
<protein>
    <submittedName>
        <fullName evidence="5">Oidioi.mRNA.OKI2018_I69.XSR.g14851.t1.cds</fullName>
    </submittedName>
</protein>
<evidence type="ECO:0000256" key="4">
    <source>
        <dbReference type="RuleBase" id="RU003322"/>
    </source>
</evidence>
<organism evidence="5 6">
    <name type="scientific">Oikopleura dioica</name>
    <name type="common">Tunicate</name>
    <dbReference type="NCBI Taxonomy" id="34765"/>
    <lineage>
        <taxon>Eukaryota</taxon>
        <taxon>Metazoa</taxon>
        <taxon>Chordata</taxon>
        <taxon>Tunicata</taxon>
        <taxon>Appendicularia</taxon>
        <taxon>Copelata</taxon>
        <taxon>Oikopleuridae</taxon>
        <taxon>Oikopleura</taxon>
    </lineage>
</organism>
<evidence type="ECO:0000256" key="2">
    <source>
        <dbReference type="ARBA" id="ARBA00022741"/>
    </source>
</evidence>
<dbReference type="InterPro" id="IPR018181">
    <property type="entry name" value="Heat_shock_70_CS"/>
</dbReference>
<dbReference type="Pfam" id="PF00012">
    <property type="entry name" value="HSP70"/>
    <property type="match status" value="1"/>
</dbReference>
<dbReference type="PANTHER" id="PTHR19375">
    <property type="entry name" value="HEAT SHOCK PROTEIN 70KDA"/>
    <property type="match status" value="1"/>
</dbReference>
<evidence type="ECO:0000313" key="5">
    <source>
        <dbReference type="EMBL" id="CAG5096930.1"/>
    </source>
</evidence>
<dbReference type="Gene3D" id="2.60.34.10">
    <property type="entry name" value="Substrate Binding Domain Of DNAk, Chain A, domain 1"/>
    <property type="match status" value="1"/>
</dbReference>
<keyword evidence="2 4" id="KW-0547">Nucleotide-binding</keyword>
<dbReference type="CDD" id="cd24028">
    <property type="entry name" value="ASKHA_NBD_HSP70_HSPA1-like"/>
    <property type="match status" value="1"/>
</dbReference>
<dbReference type="SUPFAM" id="SSF53067">
    <property type="entry name" value="Actin-like ATPase domain"/>
    <property type="match status" value="2"/>
</dbReference>
<dbReference type="Gene3D" id="3.90.640.10">
    <property type="entry name" value="Actin, Chain A, domain 4"/>
    <property type="match status" value="1"/>
</dbReference>
<keyword evidence="6" id="KW-1185">Reference proteome</keyword>
<dbReference type="PROSITE" id="PS00329">
    <property type="entry name" value="HSP70_2"/>
    <property type="match status" value="1"/>
</dbReference>
<dbReference type="Gene3D" id="3.30.30.30">
    <property type="match status" value="1"/>
</dbReference>